<dbReference type="AlphaFoldDB" id="A0A1U7UTW6"/>
<protein>
    <submittedName>
        <fullName evidence="2">Uncharacterized protein LOC104212019</fullName>
    </submittedName>
</protein>
<keyword evidence="1" id="KW-1185">Reference proteome</keyword>
<proteinExistence type="predicted"/>
<evidence type="ECO:0000313" key="1">
    <source>
        <dbReference type="Proteomes" id="UP000189701"/>
    </source>
</evidence>
<dbReference type="Proteomes" id="UP000189701">
    <property type="component" value="Unplaced"/>
</dbReference>
<organism evidence="1 2">
    <name type="scientific">Nicotiana sylvestris</name>
    <name type="common">Wood tobacco</name>
    <name type="synonym">South American tobacco</name>
    <dbReference type="NCBI Taxonomy" id="4096"/>
    <lineage>
        <taxon>Eukaryota</taxon>
        <taxon>Viridiplantae</taxon>
        <taxon>Streptophyta</taxon>
        <taxon>Embryophyta</taxon>
        <taxon>Tracheophyta</taxon>
        <taxon>Spermatophyta</taxon>
        <taxon>Magnoliopsida</taxon>
        <taxon>eudicotyledons</taxon>
        <taxon>Gunneridae</taxon>
        <taxon>Pentapetalae</taxon>
        <taxon>asterids</taxon>
        <taxon>lamiids</taxon>
        <taxon>Solanales</taxon>
        <taxon>Solanaceae</taxon>
        <taxon>Nicotianoideae</taxon>
        <taxon>Nicotianeae</taxon>
        <taxon>Nicotiana</taxon>
    </lineage>
</organism>
<reference evidence="1" key="1">
    <citation type="journal article" date="2013" name="Genome Biol.">
        <title>Reference genomes and transcriptomes of Nicotiana sylvestris and Nicotiana tomentosiformis.</title>
        <authorList>
            <person name="Sierro N."/>
            <person name="Battey J.N."/>
            <person name="Ouadi S."/>
            <person name="Bovet L."/>
            <person name="Goepfert S."/>
            <person name="Bakaher N."/>
            <person name="Peitsch M.C."/>
            <person name="Ivanov N.V."/>
        </authorList>
    </citation>
    <scope>NUCLEOTIDE SEQUENCE [LARGE SCALE GENOMIC DNA]</scope>
</reference>
<sequence>MYIEISNSTETSLPHMKIIPVIMAYEADISGLAEKA</sequence>
<evidence type="ECO:0000313" key="2">
    <source>
        <dbReference type="RefSeq" id="XP_009759492.1"/>
    </source>
</evidence>
<dbReference type="RefSeq" id="XP_009759492.1">
    <property type="nucleotide sequence ID" value="XM_009761190.1"/>
</dbReference>
<name>A0A1U7UTW6_NICSY</name>
<gene>
    <name evidence="2" type="primary">LOC104212019</name>
</gene>
<reference evidence="2" key="2">
    <citation type="submission" date="2025-08" db="UniProtKB">
        <authorList>
            <consortium name="RefSeq"/>
        </authorList>
    </citation>
    <scope>IDENTIFICATION</scope>
    <source>
        <tissue evidence="2">Leaf</tissue>
    </source>
</reference>
<accession>A0A1U7UTW6</accession>